<accession>A0A327P1W5</accession>
<evidence type="ECO:0000313" key="3">
    <source>
        <dbReference type="Proteomes" id="UP000249610"/>
    </source>
</evidence>
<dbReference type="Pfam" id="PF05050">
    <property type="entry name" value="Methyltransf_21"/>
    <property type="match status" value="1"/>
</dbReference>
<gene>
    <name evidence="2" type="ORF">LV83_03641</name>
</gene>
<keyword evidence="3" id="KW-1185">Reference proteome</keyword>
<feature type="domain" description="Methyltransferase FkbM" evidence="1">
    <location>
        <begin position="137"/>
        <end position="191"/>
    </location>
</feature>
<dbReference type="GO" id="GO:0008168">
    <property type="term" value="F:methyltransferase activity"/>
    <property type="evidence" value="ECO:0007669"/>
    <property type="project" value="UniProtKB-KW"/>
</dbReference>
<dbReference type="OrthoDB" id="6310850at2"/>
<name>A0A327P1W5_9BACT</name>
<sequence>MRNLIYHAVKPLLDHFHVSLEPRVFASQVKDFIKKLHPKESIKPLIRLGPDGDGGYLLPDDMEGIVACFSPGVDVESRFELQLAERGMPVFLADYSVTQPKHSHPLFHFSKKYLGAIDHGIYMSMDRWLTESLPEDNSSDLLLQMDIEGFEYETIFSMSQQLLNRFRIIVIEFHSFDRMFEKQFFRNLNRAFEKLLINHSIVHIHPNNLEKPVVIKGIDIPPYIEFTLVRNDRVKTDVFAKPGKHKLDQDNVPSRTVVLSDVWYHS</sequence>
<comment type="caution">
    <text evidence="2">The sequence shown here is derived from an EMBL/GenBank/DDBJ whole genome shotgun (WGS) entry which is preliminary data.</text>
</comment>
<dbReference type="InterPro" id="IPR006342">
    <property type="entry name" value="FkbM_mtfrase"/>
</dbReference>
<dbReference type="EMBL" id="QLLK01000013">
    <property type="protein sequence ID" value="RAI85561.1"/>
    <property type="molecule type" value="Genomic_DNA"/>
</dbReference>
<evidence type="ECO:0000313" key="2">
    <source>
        <dbReference type="EMBL" id="RAI85561.1"/>
    </source>
</evidence>
<reference evidence="2 3" key="1">
    <citation type="submission" date="2018-06" db="EMBL/GenBank/DDBJ databases">
        <title>Genomic Encyclopedia of Archaeal and Bacterial Type Strains, Phase II (KMG-II): from individual species to whole genera.</title>
        <authorList>
            <person name="Goeker M."/>
        </authorList>
    </citation>
    <scope>NUCLEOTIDE SEQUENCE [LARGE SCALE GENOMIC DNA]</scope>
    <source>
        <strain evidence="2 3">DSM 23446</strain>
    </source>
</reference>
<keyword evidence="2" id="KW-0489">Methyltransferase</keyword>
<dbReference type="RefSeq" id="WP_111612964.1">
    <property type="nucleotide sequence ID" value="NZ_QLLK01000013.1"/>
</dbReference>
<protein>
    <submittedName>
        <fullName evidence="2">Methyltransferase FkbM-like protein</fullName>
    </submittedName>
</protein>
<dbReference type="AlphaFoldDB" id="A0A327P1W5"/>
<dbReference type="Proteomes" id="UP000249610">
    <property type="component" value="Unassembled WGS sequence"/>
</dbReference>
<evidence type="ECO:0000259" key="1">
    <source>
        <dbReference type="Pfam" id="PF05050"/>
    </source>
</evidence>
<organism evidence="2 3">
    <name type="scientific">Algoriphagus yeomjeoni</name>
    <dbReference type="NCBI Taxonomy" id="291403"/>
    <lineage>
        <taxon>Bacteria</taxon>
        <taxon>Pseudomonadati</taxon>
        <taxon>Bacteroidota</taxon>
        <taxon>Cytophagia</taxon>
        <taxon>Cytophagales</taxon>
        <taxon>Cyclobacteriaceae</taxon>
        <taxon>Algoriphagus</taxon>
    </lineage>
</organism>
<keyword evidence="2" id="KW-0808">Transferase</keyword>
<dbReference type="GO" id="GO:0032259">
    <property type="term" value="P:methylation"/>
    <property type="evidence" value="ECO:0007669"/>
    <property type="project" value="UniProtKB-KW"/>
</dbReference>
<proteinExistence type="predicted"/>